<comment type="caution">
    <text evidence="1">The sequence shown here is derived from an EMBL/GenBank/DDBJ whole genome shotgun (WGS) entry which is preliminary data.</text>
</comment>
<name>A0A9X0ABG0_9HELO</name>
<organism evidence="1 2">
    <name type="scientific">Sclerotinia nivalis</name>
    <dbReference type="NCBI Taxonomy" id="352851"/>
    <lineage>
        <taxon>Eukaryota</taxon>
        <taxon>Fungi</taxon>
        <taxon>Dikarya</taxon>
        <taxon>Ascomycota</taxon>
        <taxon>Pezizomycotina</taxon>
        <taxon>Leotiomycetes</taxon>
        <taxon>Helotiales</taxon>
        <taxon>Sclerotiniaceae</taxon>
        <taxon>Sclerotinia</taxon>
    </lineage>
</organism>
<reference evidence="1" key="1">
    <citation type="submission" date="2022-11" db="EMBL/GenBank/DDBJ databases">
        <title>Genome Resource of Sclerotinia nivalis Strain SnTB1, a Plant Pathogen Isolated from American Ginseng.</title>
        <authorList>
            <person name="Fan S."/>
        </authorList>
    </citation>
    <scope>NUCLEOTIDE SEQUENCE</scope>
    <source>
        <strain evidence="1">SnTB1</strain>
    </source>
</reference>
<dbReference type="AlphaFoldDB" id="A0A9X0ABG0"/>
<proteinExistence type="predicted"/>
<dbReference type="EMBL" id="JAPEIS010000015">
    <property type="protein sequence ID" value="KAJ8059349.1"/>
    <property type="molecule type" value="Genomic_DNA"/>
</dbReference>
<evidence type="ECO:0000313" key="2">
    <source>
        <dbReference type="Proteomes" id="UP001152300"/>
    </source>
</evidence>
<gene>
    <name evidence="1" type="ORF">OCU04_012306</name>
</gene>
<dbReference type="Proteomes" id="UP001152300">
    <property type="component" value="Unassembled WGS sequence"/>
</dbReference>
<accession>A0A9X0ABG0</accession>
<evidence type="ECO:0000313" key="1">
    <source>
        <dbReference type="EMBL" id="KAJ8059349.1"/>
    </source>
</evidence>
<protein>
    <submittedName>
        <fullName evidence="1">Uncharacterized protein</fullName>
    </submittedName>
</protein>
<sequence>MAVARIPGGVELYYGVSDQEHFKEVHPPPQRDLIESSNLIMTVLLVTFGFCTRVCCIEDVKMNDLSHLQVSMRLWRLVEELNLDVGGWSKRQNLLDGFMP</sequence>
<keyword evidence="2" id="KW-1185">Reference proteome</keyword>